<evidence type="ECO:0000256" key="5">
    <source>
        <dbReference type="PIRSR" id="PIRSR001220-1"/>
    </source>
</evidence>
<dbReference type="EMBL" id="CP003359">
    <property type="protein sequence ID" value="AGB41316.1"/>
    <property type="molecule type" value="Genomic_DNA"/>
</dbReference>
<comment type="similarity">
    <text evidence="1">Belongs to the asparaginase 1 family.</text>
</comment>
<dbReference type="InterPro" id="IPR027474">
    <property type="entry name" value="L-asparaginase_N"/>
</dbReference>
<keyword evidence="11" id="KW-0808">Transferase</keyword>
<dbReference type="GO" id="GO:0016740">
    <property type="term" value="F:transferase activity"/>
    <property type="evidence" value="ECO:0007669"/>
    <property type="project" value="UniProtKB-KW"/>
</dbReference>
<accession>L0K8J3</accession>
<dbReference type="GO" id="GO:0004067">
    <property type="term" value="F:asparaginase activity"/>
    <property type="evidence" value="ECO:0007669"/>
    <property type="project" value="UniProtKB-UniRule"/>
</dbReference>
<feature type="active site" evidence="8">
    <location>
        <position position="105"/>
    </location>
</feature>
<dbReference type="Proteomes" id="UP000010880">
    <property type="component" value="Chromosome"/>
</dbReference>
<gene>
    <name evidence="11" type="ordered locus">Halha_1371</name>
</gene>
<name>L0K8J3_HALHC</name>
<dbReference type="HOGENOM" id="CLU_019134_1_0_9"/>
<dbReference type="PATRIC" id="fig|748449.3.peg.1327"/>
<dbReference type="PIRSF" id="PIRSF500176">
    <property type="entry name" value="L_ASNase"/>
    <property type="match status" value="1"/>
</dbReference>
<dbReference type="PROSITE" id="PS00917">
    <property type="entry name" value="ASN_GLN_ASE_2"/>
    <property type="match status" value="1"/>
</dbReference>
<dbReference type="PROSITE" id="PS00144">
    <property type="entry name" value="ASN_GLN_ASE_1"/>
    <property type="match status" value="1"/>
</dbReference>
<evidence type="ECO:0000256" key="4">
    <source>
        <dbReference type="ARBA" id="ARBA00049366"/>
    </source>
</evidence>
<dbReference type="PANTHER" id="PTHR11707:SF28">
    <property type="entry name" value="60 KDA LYSOPHOSPHOLIPASE"/>
    <property type="match status" value="1"/>
</dbReference>
<evidence type="ECO:0000313" key="12">
    <source>
        <dbReference type="Proteomes" id="UP000010880"/>
    </source>
</evidence>
<evidence type="ECO:0000256" key="1">
    <source>
        <dbReference type="ARBA" id="ARBA00010518"/>
    </source>
</evidence>
<dbReference type="AlphaFoldDB" id="L0K8J3"/>
<dbReference type="PRINTS" id="PR00139">
    <property type="entry name" value="ASNGLNASE"/>
</dbReference>
<feature type="binding site" evidence="6">
    <location>
        <position position="72"/>
    </location>
    <ligand>
        <name>substrate</name>
    </ligand>
</feature>
<dbReference type="Gene3D" id="3.40.50.40">
    <property type="match status" value="1"/>
</dbReference>
<dbReference type="KEGG" id="hhl:Halha_1371"/>
<evidence type="ECO:0000256" key="2">
    <source>
        <dbReference type="ARBA" id="ARBA00012920"/>
    </source>
</evidence>
<dbReference type="InterPro" id="IPR006034">
    <property type="entry name" value="Asparaginase/glutaminase-like"/>
</dbReference>
<dbReference type="FunFam" id="3.40.50.1170:FF:000001">
    <property type="entry name" value="L-asparaginase 2"/>
    <property type="match status" value="1"/>
</dbReference>
<feature type="domain" description="L-asparaginase N-terminal" evidence="9">
    <location>
        <begin position="19"/>
        <end position="208"/>
    </location>
</feature>
<dbReference type="GO" id="GO:0006528">
    <property type="term" value="P:asparagine metabolic process"/>
    <property type="evidence" value="ECO:0007669"/>
    <property type="project" value="InterPro"/>
</dbReference>
<proteinExistence type="inferred from homology"/>
<dbReference type="SUPFAM" id="SSF53774">
    <property type="entry name" value="Glutaminase/Asparaginase"/>
    <property type="match status" value="1"/>
</dbReference>
<dbReference type="PANTHER" id="PTHR11707">
    <property type="entry name" value="L-ASPARAGINASE"/>
    <property type="match status" value="1"/>
</dbReference>
<evidence type="ECO:0000256" key="8">
    <source>
        <dbReference type="PROSITE-ProRule" id="PRU10100"/>
    </source>
</evidence>
<evidence type="ECO:0000259" key="9">
    <source>
        <dbReference type="Pfam" id="PF00710"/>
    </source>
</evidence>
<feature type="domain" description="Asparaginase/glutaminase C-terminal" evidence="10">
    <location>
        <begin position="224"/>
        <end position="334"/>
    </location>
</feature>
<dbReference type="InterPro" id="IPR040919">
    <property type="entry name" value="Asparaginase_C"/>
</dbReference>
<dbReference type="SMART" id="SM00870">
    <property type="entry name" value="Asparaginase"/>
    <property type="match status" value="1"/>
</dbReference>
<dbReference type="SFLD" id="SFLDS00057">
    <property type="entry name" value="Glutaminase/Asparaginase"/>
    <property type="match status" value="1"/>
</dbReference>
<dbReference type="InterPro" id="IPR037152">
    <property type="entry name" value="L-asparaginase_N_sf"/>
</dbReference>
<dbReference type="CDD" id="cd08964">
    <property type="entry name" value="L-asparaginase_II"/>
    <property type="match status" value="1"/>
</dbReference>
<dbReference type="InterPro" id="IPR027473">
    <property type="entry name" value="L-asparaginase_C"/>
</dbReference>
<organism evidence="11 12">
    <name type="scientific">Halobacteroides halobius (strain ATCC 35273 / DSM 5150 / MD-1)</name>
    <dbReference type="NCBI Taxonomy" id="748449"/>
    <lineage>
        <taxon>Bacteria</taxon>
        <taxon>Bacillati</taxon>
        <taxon>Bacillota</taxon>
        <taxon>Clostridia</taxon>
        <taxon>Halanaerobiales</taxon>
        <taxon>Halobacteroidaceae</taxon>
        <taxon>Halobacteroides</taxon>
    </lineage>
</organism>
<dbReference type="InterPro" id="IPR036152">
    <property type="entry name" value="Asp/glu_Ase-like_sf"/>
</dbReference>
<dbReference type="Pfam" id="PF00710">
    <property type="entry name" value="Asparaginase"/>
    <property type="match status" value="1"/>
</dbReference>
<feature type="active site" evidence="7">
    <location>
        <position position="28"/>
    </location>
</feature>
<sequence>MHNLIVGDLNTEGETIMKKIKMITTGGTIAMGEDEVTHQIVPKLSGLDLLNKVPTLESMAQLELTQFSNVDSSQLTLQDILSLAQLIKSSLKDDEVSGVLITHGTDTLEETAYLLDLIIDTPKPIVLTGALRTFDQPSSDGESNLIHSLQAILEPASSNRGVLVVMNNQIHAARFLNKTHTNRLEAFSSLNCGPMGKIDYSGVHYFYELKPQTTIKIESLTTPIEIIKLGLGSSDNLIKTILDSKCQGLVIETFGLGTVPKNVMDPLKETKIPVMITSRCLEGQVYDLYGAFAGDREITKMNLIYGKNLTSVKARLLLTLLLGKNKSITEIREFINHKLKF</sequence>
<feature type="active site" description="O-isoaspartyl threonine intermediate" evidence="5">
    <location>
        <position position="28"/>
    </location>
</feature>
<feature type="binding site" evidence="6">
    <location>
        <begin position="105"/>
        <end position="106"/>
    </location>
    <ligand>
        <name>substrate</name>
    </ligand>
</feature>
<dbReference type="InterPro" id="IPR027475">
    <property type="entry name" value="Asparaginase/glutaminase_AS2"/>
</dbReference>
<dbReference type="InterPro" id="IPR004550">
    <property type="entry name" value="AsnASE_II"/>
</dbReference>
<keyword evidence="3" id="KW-0378">Hydrolase</keyword>
<reference evidence="12" key="1">
    <citation type="submission" date="2012-02" db="EMBL/GenBank/DDBJ databases">
        <title>The complete genome of Halobacteroides halobius DSM 5150.</title>
        <authorList>
            <person name="Lucas S."/>
            <person name="Copeland A."/>
            <person name="Lapidus A."/>
            <person name="Glavina del Rio T."/>
            <person name="Dalin E."/>
            <person name="Tice H."/>
            <person name="Bruce D."/>
            <person name="Goodwin L."/>
            <person name="Pitluck S."/>
            <person name="Peters L."/>
            <person name="Mikhailova N."/>
            <person name="Gu W."/>
            <person name="Kyrpides N."/>
            <person name="Mavromatis K."/>
            <person name="Ivanova N."/>
            <person name="Brettin T."/>
            <person name="Detter J.C."/>
            <person name="Han C."/>
            <person name="Larimer F."/>
            <person name="Land M."/>
            <person name="Hauser L."/>
            <person name="Markowitz V."/>
            <person name="Cheng J.-F."/>
            <person name="Hugenholtz P."/>
            <person name="Woyke T."/>
            <person name="Wu D."/>
            <person name="Tindall B."/>
            <person name="Pomrenke H."/>
            <person name="Brambilla E."/>
            <person name="Klenk H.-P."/>
            <person name="Eisen J.A."/>
        </authorList>
    </citation>
    <scope>NUCLEOTIDE SEQUENCE [LARGE SCALE GENOMIC DNA]</scope>
    <source>
        <strain evidence="12">ATCC 35273 / DSM 5150 / MD-1</strain>
    </source>
</reference>
<protein>
    <recommendedName>
        <fullName evidence="2">asparaginase</fullName>
        <ecNumber evidence="2">3.5.1.1</ecNumber>
    </recommendedName>
</protein>
<keyword evidence="12" id="KW-1185">Reference proteome</keyword>
<dbReference type="eggNOG" id="COG0252">
    <property type="taxonomic scope" value="Bacteria"/>
</dbReference>
<dbReference type="PROSITE" id="PS51732">
    <property type="entry name" value="ASN_GLN_ASE_3"/>
    <property type="match status" value="1"/>
</dbReference>
<dbReference type="STRING" id="748449.Halha_1371"/>
<dbReference type="InterPro" id="IPR020827">
    <property type="entry name" value="Asparaginase/glutaminase_AS1"/>
</dbReference>
<dbReference type="PIRSF" id="PIRSF001220">
    <property type="entry name" value="L-ASNase_gatD"/>
    <property type="match status" value="1"/>
</dbReference>
<dbReference type="Pfam" id="PF17763">
    <property type="entry name" value="Asparaginase_C"/>
    <property type="match status" value="1"/>
</dbReference>
<comment type="catalytic activity">
    <reaction evidence="4">
        <text>L-asparagine + H2O = L-aspartate + NH4(+)</text>
        <dbReference type="Rhea" id="RHEA:21016"/>
        <dbReference type="ChEBI" id="CHEBI:15377"/>
        <dbReference type="ChEBI" id="CHEBI:28938"/>
        <dbReference type="ChEBI" id="CHEBI:29991"/>
        <dbReference type="ChEBI" id="CHEBI:58048"/>
        <dbReference type="EC" id="3.5.1.1"/>
    </reaction>
</comment>
<evidence type="ECO:0000256" key="3">
    <source>
        <dbReference type="ARBA" id="ARBA00022801"/>
    </source>
</evidence>
<dbReference type="EC" id="3.5.1.1" evidence="2"/>
<dbReference type="Gene3D" id="3.40.50.1170">
    <property type="entry name" value="L-asparaginase, N-terminal domain"/>
    <property type="match status" value="1"/>
</dbReference>
<evidence type="ECO:0000259" key="10">
    <source>
        <dbReference type="Pfam" id="PF17763"/>
    </source>
</evidence>
<evidence type="ECO:0000256" key="6">
    <source>
        <dbReference type="PIRSR" id="PIRSR001220-2"/>
    </source>
</evidence>
<evidence type="ECO:0000313" key="11">
    <source>
        <dbReference type="EMBL" id="AGB41316.1"/>
    </source>
</evidence>
<evidence type="ECO:0000256" key="7">
    <source>
        <dbReference type="PROSITE-ProRule" id="PRU10099"/>
    </source>
</evidence>